<organism evidence="1 2">
    <name type="scientific">Caerostris darwini</name>
    <dbReference type="NCBI Taxonomy" id="1538125"/>
    <lineage>
        <taxon>Eukaryota</taxon>
        <taxon>Metazoa</taxon>
        <taxon>Ecdysozoa</taxon>
        <taxon>Arthropoda</taxon>
        <taxon>Chelicerata</taxon>
        <taxon>Arachnida</taxon>
        <taxon>Araneae</taxon>
        <taxon>Araneomorphae</taxon>
        <taxon>Entelegynae</taxon>
        <taxon>Araneoidea</taxon>
        <taxon>Araneidae</taxon>
        <taxon>Caerostris</taxon>
    </lineage>
</organism>
<gene>
    <name evidence="1" type="ORF">CDAR_587551</name>
</gene>
<keyword evidence="2" id="KW-1185">Reference proteome</keyword>
<sequence length="113" mass="12732">MLTNVQGGEDLIIVGGMIRKTSSRSCDCDSVALQQWVLFELILNSANIKCRAVTSVSTDIFLLHLLSEDALSCMDPRFHIHFLEIKLRLNSISQYINQLAGSRGFDCCWWHAT</sequence>
<name>A0AAV4SLD2_9ARAC</name>
<evidence type="ECO:0000313" key="1">
    <source>
        <dbReference type="EMBL" id="GIY33804.1"/>
    </source>
</evidence>
<dbReference type="Proteomes" id="UP001054837">
    <property type="component" value="Unassembled WGS sequence"/>
</dbReference>
<accession>A0AAV4SLD2</accession>
<reference evidence="1 2" key="1">
    <citation type="submission" date="2021-06" db="EMBL/GenBank/DDBJ databases">
        <title>Caerostris darwini draft genome.</title>
        <authorList>
            <person name="Kono N."/>
            <person name="Arakawa K."/>
        </authorList>
    </citation>
    <scope>NUCLEOTIDE SEQUENCE [LARGE SCALE GENOMIC DNA]</scope>
</reference>
<proteinExistence type="predicted"/>
<dbReference type="EMBL" id="BPLQ01007986">
    <property type="protein sequence ID" value="GIY33804.1"/>
    <property type="molecule type" value="Genomic_DNA"/>
</dbReference>
<evidence type="ECO:0000313" key="2">
    <source>
        <dbReference type="Proteomes" id="UP001054837"/>
    </source>
</evidence>
<dbReference type="AlphaFoldDB" id="A0AAV4SLD2"/>
<comment type="caution">
    <text evidence="1">The sequence shown here is derived from an EMBL/GenBank/DDBJ whole genome shotgun (WGS) entry which is preliminary data.</text>
</comment>
<protein>
    <submittedName>
        <fullName evidence="1">Uncharacterized protein</fullName>
    </submittedName>
</protein>